<dbReference type="InterPro" id="IPR036271">
    <property type="entry name" value="Tet_transcr_reg_TetR-rel_C_sf"/>
</dbReference>
<comment type="caution">
    <text evidence="7">The sequence shown here is derived from an EMBL/GenBank/DDBJ whole genome shotgun (WGS) entry which is preliminary data.</text>
</comment>
<keyword evidence="2 4" id="KW-0238">DNA-binding</keyword>
<dbReference type="Pfam" id="PF17932">
    <property type="entry name" value="TetR_C_24"/>
    <property type="match status" value="1"/>
</dbReference>
<evidence type="ECO:0000256" key="5">
    <source>
        <dbReference type="SAM" id="MobiDB-lite"/>
    </source>
</evidence>
<dbReference type="PRINTS" id="PR00455">
    <property type="entry name" value="HTHTETR"/>
</dbReference>
<dbReference type="InterPro" id="IPR001647">
    <property type="entry name" value="HTH_TetR"/>
</dbReference>
<dbReference type="GO" id="GO:0000976">
    <property type="term" value="F:transcription cis-regulatory region binding"/>
    <property type="evidence" value="ECO:0007669"/>
    <property type="project" value="TreeGrafter"/>
</dbReference>
<keyword evidence="1" id="KW-0805">Transcription regulation</keyword>
<protein>
    <submittedName>
        <fullName evidence="7">TetR family transcriptional regulator</fullName>
    </submittedName>
</protein>
<dbReference type="Gene3D" id="1.10.10.60">
    <property type="entry name" value="Homeodomain-like"/>
    <property type="match status" value="1"/>
</dbReference>
<dbReference type="EMBL" id="WNXQ01000003">
    <property type="protein sequence ID" value="MWB77896.1"/>
    <property type="molecule type" value="Genomic_DNA"/>
</dbReference>
<accession>A0A844W1B4</accession>
<dbReference type="InterPro" id="IPR009057">
    <property type="entry name" value="Homeodomain-like_sf"/>
</dbReference>
<feature type="region of interest" description="Disordered" evidence="5">
    <location>
        <begin position="1"/>
        <end position="20"/>
    </location>
</feature>
<dbReference type="PROSITE" id="PS50977">
    <property type="entry name" value="HTH_TETR_2"/>
    <property type="match status" value="2"/>
</dbReference>
<feature type="DNA-binding region" description="H-T-H motif" evidence="4">
    <location>
        <begin position="46"/>
        <end position="65"/>
    </location>
</feature>
<evidence type="ECO:0000256" key="1">
    <source>
        <dbReference type="ARBA" id="ARBA00023015"/>
    </source>
</evidence>
<evidence type="ECO:0000256" key="3">
    <source>
        <dbReference type="ARBA" id="ARBA00023163"/>
    </source>
</evidence>
<feature type="domain" description="HTH tetR-type" evidence="6">
    <location>
        <begin position="231"/>
        <end position="291"/>
    </location>
</feature>
<keyword evidence="8" id="KW-1185">Reference proteome</keyword>
<proteinExistence type="predicted"/>
<evidence type="ECO:0000313" key="8">
    <source>
        <dbReference type="Proteomes" id="UP000443843"/>
    </source>
</evidence>
<evidence type="ECO:0000313" key="7">
    <source>
        <dbReference type="EMBL" id="MWB77896.1"/>
    </source>
</evidence>
<evidence type="ECO:0000256" key="2">
    <source>
        <dbReference type="ARBA" id="ARBA00023125"/>
    </source>
</evidence>
<feature type="DNA-binding region" description="H-T-H motif" evidence="4">
    <location>
        <begin position="254"/>
        <end position="273"/>
    </location>
</feature>
<organism evidence="7 8">
    <name type="scientific">Pseudooceanicola pacificus</name>
    <dbReference type="NCBI Taxonomy" id="2676438"/>
    <lineage>
        <taxon>Bacteria</taxon>
        <taxon>Pseudomonadati</taxon>
        <taxon>Pseudomonadota</taxon>
        <taxon>Alphaproteobacteria</taxon>
        <taxon>Rhodobacterales</taxon>
        <taxon>Paracoccaceae</taxon>
        <taxon>Pseudooceanicola</taxon>
    </lineage>
</organism>
<dbReference type="SUPFAM" id="SSF48498">
    <property type="entry name" value="Tetracyclin repressor-like, C-terminal domain"/>
    <property type="match status" value="1"/>
</dbReference>
<dbReference type="SUPFAM" id="SSF46689">
    <property type="entry name" value="Homeodomain-like"/>
    <property type="match status" value="2"/>
</dbReference>
<dbReference type="Pfam" id="PF00440">
    <property type="entry name" value="TetR_N"/>
    <property type="match status" value="2"/>
</dbReference>
<dbReference type="InterPro" id="IPR050109">
    <property type="entry name" value="HTH-type_TetR-like_transc_reg"/>
</dbReference>
<dbReference type="Gene3D" id="1.10.357.10">
    <property type="entry name" value="Tetracycline Repressor, domain 2"/>
    <property type="match status" value="2"/>
</dbReference>
<evidence type="ECO:0000256" key="4">
    <source>
        <dbReference type="PROSITE-ProRule" id="PRU00335"/>
    </source>
</evidence>
<name>A0A844W1B4_9RHOB</name>
<keyword evidence="3" id="KW-0804">Transcription</keyword>
<gene>
    <name evidence="7" type="ORF">GLS40_07665</name>
</gene>
<dbReference type="AlphaFoldDB" id="A0A844W1B4"/>
<dbReference type="InterPro" id="IPR041490">
    <property type="entry name" value="KstR2_TetR_C"/>
</dbReference>
<dbReference type="GO" id="GO:0003700">
    <property type="term" value="F:DNA-binding transcription factor activity"/>
    <property type="evidence" value="ECO:0007669"/>
    <property type="project" value="TreeGrafter"/>
</dbReference>
<dbReference type="Proteomes" id="UP000443843">
    <property type="component" value="Unassembled WGS sequence"/>
</dbReference>
<dbReference type="RefSeq" id="WP_160382150.1">
    <property type="nucleotide sequence ID" value="NZ_WNXQ01000003.1"/>
</dbReference>
<feature type="domain" description="HTH tetR-type" evidence="6">
    <location>
        <begin position="23"/>
        <end position="83"/>
    </location>
</feature>
<dbReference type="PANTHER" id="PTHR30055">
    <property type="entry name" value="HTH-TYPE TRANSCRIPTIONAL REGULATOR RUTR"/>
    <property type="match status" value="1"/>
</dbReference>
<feature type="compositionally biased region" description="Polar residues" evidence="5">
    <location>
        <begin position="1"/>
        <end position="11"/>
    </location>
</feature>
<reference evidence="7 8" key="1">
    <citation type="submission" date="2019-11" db="EMBL/GenBank/DDBJ databases">
        <title>Pseudooceanicola pacifica sp. nov., isolated from deep-sea sediment of the Pacific Ocean.</title>
        <authorList>
            <person name="Lyu L."/>
        </authorList>
    </citation>
    <scope>NUCLEOTIDE SEQUENCE [LARGE SCALE GENOMIC DNA]</scope>
    <source>
        <strain evidence="7 8">216_PA32_1</strain>
    </source>
</reference>
<sequence>MTDSSATSEPDTATIAEPSDRFREKRDRILDAAARIINERGLKALTFVAVADEVGLNTTSVTYYFKRKELLAAAALDRSMDQLAGMLQRAAQEATPRDRVRVLVRLYIEHMANTRLGRERPMTLLSDLRATENVIRGRLMDTFVERISGPTARLFDPGPGPEGPMLNRARAHVLLDTLFWMRAWLPKYSVGDYERIGLRTMDLLTRGFIPEGTPWTASPPPPAPDTAATAEISRETYLRVATRLINDRGYRGASVERIAAELNVSKGSFYHHIDGKDDLVLECFQRSYGRFSQSQRRCIELPGSHLDRLTACMAELLDVQFGKTYPLLRITALQALPTELRLQVLARSDRMAIRFAGIISDGIAEGSIRAVDPLIASQCVTGIINSAYDMRHWADQLPTRQRAIELYAHPLAFGLFTPL</sequence>
<dbReference type="PANTHER" id="PTHR30055:SF234">
    <property type="entry name" value="HTH-TYPE TRANSCRIPTIONAL REGULATOR BETI"/>
    <property type="match status" value="1"/>
</dbReference>
<evidence type="ECO:0000259" key="6">
    <source>
        <dbReference type="PROSITE" id="PS50977"/>
    </source>
</evidence>